<reference evidence="2 3" key="1">
    <citation type="submission" date="2021-07" db="EMBL/GenBank/DDBJ databases">
        <title>The Aristolochia fimbriata genome: insights into angiosperm evolution, floral development and chemical biosynthesis.</title>
        <authorList>
            <person name="Jiao Y."/>
        </authorList>
    </citation>
    <scope>NUCLEOTIDE SEQUENCE [LARGE SCALE GENOMIC DNA]</scope>
    <source>
        <strain evidence="2">IBCAS-2021</strain>
        <tissue evidence="2">Leaf</tissue>
    </source>
</reference>
<feature type="region of interest" description="Disordered" evidence="1">
    <location>
        <begin position="1"/>
        <end position="69"/>
    </location>
</feature>
<evidence type="ECO:0008006" key="4">
    <source>
        <dbReference type="Google" id="ProtNLM"/>
    </source>
</evidence>
<gene>
    <name evidence="2" type="ORF">H6P81_008838</name>
</gene>
<name>A0AAV7EJD0_ARIFI</name>
<organism evidence="2 3">
    <name type="scientific">Aristolochia fimbriata</name>
    <name type="common">White veined hardy Dutchman's pipe vine</name>
    <dbReference type="NCBI Taxonomy" id="158543"/>
    <lineage>
        <taxon>Eukaryota</taxon>
        <taxon>Viridiplantae</taxon>
        <taxon>Streptophyta</taxon>
        <taxon>Embryophyta</taxon>
        <taxon>Tracheophyta</taxon>
        <taxon>Spermatophyta</taxon>
        <taxon>Magnoliopsida</taxon>
        <taxon>Magnoliidae</taxon>
        <taxon>Piperales</taxon>
        <taxon>Aristolochiaceae</taxon>
        <taxon>Aristolochia</taxon>
    </lineage>
</organism>
<keyword evidence="3" id="KW-1185">Reference proteome</keyword>
<feature type="region of interest" description="Disordered" evidence="1">
    <location>
        <begin position="353"/>
        <end position="531"/>
    </location>
</feature>
<feature type="compositionally biased region" description="Pro residues" evidence="1">
    <location>
        <begin position="55"/>
        <end position="65"/>
    </location>
</feature>
<dbReference type="Proteomes" id="UP000825729">
    <property type="component" value="Unassembled WGS sequence"/>
</dbReference>
<feature type="compositionally biased region" description="Polar residues" evidence="1">
    <location>
        <begin position="88"/>
        <end position="102"/>
    </location>
</feature>
<proteinExistence type="predicted"/>
<feature type="region of interest" description="Disordered" evidence="1">
    <location>
        <begin position="280"/>
        <end position="325"/>
    </location>
</feature>
<accession>A0AAV7EJD0</accession>
<feature type="compositionally biased region" description="Polar residues" evidence="1">
    <location>
        <begin position="113"/>
        <end position="123"/>
    </location>
</feature>
<feature type="compositionally biased region" description="Basic and acidic residues" evidence="1">
    <location>
        <begin position="288"/>
        <end position="298"/>
    </location>
</feature>
<protein>
    <recommendedName>
        <fullName evidence="4">Erect panicle 2 protein</fullName>
    </recommendedName>
</protein>
<evidence type="ECO:0000313" key="3">
    <source>
        <dbReference type="Proteomes" id="UP000825729"/>
    </source>
</evidence>
<feature type="compositionally biased region" description="Basic and acidic residues" evidence="1">
    <location>
        <begin position="397"/>
        <end position="430"/>
    </location>
</feature>
<feature type="compositionally biased region" description="Basic and acidic residues" evidence="1">
    <location>
        <begin position="218"/>
        <end position="257"/>
    </location>
</feature>
<dbReference type="PANTHER" id="PTHR36056">
    <property type="entry name" value="PROTEIN, PUTATIVE-RELATED"/>
    <property type="match status" value="1"/>
</dbReference>
<feature type="compositionally biased region" description="Polar residues" evidence="1">
    <location>
        <begin position="12"/>
        <end position="26"/>
    </location>
</feature>
<feature type="compositionally biased region" description="Basic and acidic residues" evidence="1">
    <location>
        <begin position="169"/>
        <end position="185"/>
    </location>
</feature>
<feature type="compositionally biased region" description="Polar residues" evidence="1">
    <location>
        <begin position="314"/>
        <end position="325"/>
    </location>
</feature>
<evidence type="ECO:0000313" key="2">
    <source>
        <dbReference type="EMBL" id="KAG9448873.1"/>
    </source>
</evidence>
<feature type="region of interest" description="Disordered" evidence="1">
    <location>
        <begin position="88"/>
        <end position="267"/>
    </location>
</feature>
<feature type="compositionally biased region" description="Basic and acidic residues" evidence="1">
    <location>
        <begin position="361"/>
        <end position="388"/>
    </location>
</feature>
<sequence length="904" mass="99368">MHSRHRSPGDSVRSNSVAIGLSSSRISPEGSMRGHGMYASEYRSFNRGYGRGPPKAYPPPPPQPPRKGDIFMEAGRLAAEYLVSQGLLSPNSLPNKLQNGNIQDYRGHDRESLPQSEGRTSALSRLGNAVPEVGTSKKRFLDEFSSTSVRSHGRGRRRSGSFRGYGSEWGRENGRTESWPEKSRGFSDAQDTESSYGVGHQAERKVNLNAGSSVPRIAAEEIPLRNETRADSESELDNCERPFDTDSKENSSSRTKEVSLQMDTDSKKGLDDVRCLSLEAGELEDSNSEDKMNEKIEPEFSSVKETVPAEMAKQESSAELDQETVSTEVDLVRKGSRDLLSFCSFAKVPTKARSSLTPRTWKAEEDLSKGEKNNMPDTTHPNKGEKNNMSDTTYLSKGEKNNMPEITHLSKGEKNNISDTTHLSEGEKNNIPDTTHPSKGGKNNLPDTTHLSKGEMNNMPDPTHLSKGENYNMPDTTHPSDGEKNNMPDTSHLSQGDKNNMPDSSHLSLSEKNNMPDTSHLSLGEKNNNLPDTTARESQVLVEETFVGSSSDSLTNQTSNNSKSLTSNLSVPSIQSADEPADLETIFVLERERRARSQSFSDRPSFVHQQELGQGAPMYGRSRSMVITSNEGSLGQSLVALEGGAKRPREWDSEGDGYFHLHNVRARPSESLDRDIQRDRMTNAVDKKPLVEVALFPEASCQSSMASNEEKQHLPNSFKICDLNLTESSEMMDSPRAAVIGRIPDVQSTLGLQTDVSVDVGLSISNRFNNATGYGGRSSDSKGVVIVDVPDDDEPEKVFDTGPRKSETIYSNLENFLTHTENTVDLSNMPDSYGYAISELLGNDMPGCSSVPANMNDLQTDMTLHNQEVIPGGVDDPIYLSLGEIPISFLGVWDQSNQDYGKSF</sequence>
<feature type="compositionally biased region" description="Basic residues" evidence="1">
    <location>
        <begin position="151"/>
        <end position="160"/>
    </location>
</feature>
<feature type="compositionally biased region" description="Polar residues" evidence="1">
    <location>
        <begin position="487"/>
        <end position="531"/>
    </location>
</feature>
<dbReference type="EMBL" id="JAINDJ010000004">
    <property type="protein sequence ID" value="KAG9448873.1"/>
    <property type="molecule type" value="Genomic_DNA"/>
</dbReference>
<evidence type="ECO:0000256" key="1">
    <source>
        <dbReference type="SAM" id="MobiDB-lite"/>
    </source>
</evidence>
<feature type="compositionally biased region" description="Low complexity" evidence="1">
    <location>
        <begin position="553"/>
        <end position="570"/>
    </location>
</feature>
<comment type="caution">
    <text evidence="2">The sequence shown here is derived from an EMBL/GenBank/DDBJ whole genome shotgun (WGS) entry which is preliminary data.</text>
</comment>
<dbReference type="AlphaFoldDB" id="A0AAV7EJD0"/>
<dbReference type="InterPro" id="IPR040276">
    <property type="entry name" value="At4g26450-like"/>
</dbReference>
<feature type="region of interest" description="Disordered" evidence="1">
    <location>
        <begin position="546"/>
        <end position="573"/>
    </location>
</feature>
<dbReference type="PANTHER" id="PTHR36056:SF1">
    <property type="entry name" value="PROTEIN, PUTATIVE-RELATED"/>
    <property type="match status" value="1"/>
</dbReference>